<evidence type="ECO:0000313" key="1">
    <source>
        <dbReference type="EMBL" id="QPR71513.1"/>
    </source>
</evidence>
<sequence>MNARKSMKEFTCLELLDFEEFDSPWIDLFEPLLKQFRRIDSKPTYYKLIGDSKENNILWIENSLSFLKQKKEWFIVVPKCLQPVWANVRVLDYSKAIHELWEMSEPDNFLIADKSTGMIAKIFFEEQQYEIHIGKCSLDNIKKNN</sequence>
<dbReference type="GeneID" id="92861475"/>
<protein>
    <submittedName>
        <fullName evidence="1">Uncharacterized protein</fullName>
    </submittedName>
</protein>
<organism evidence="1 2">
    <name type="scientific">Bacillus licheniformis</name>
    <dbReference type="NCBI Taxonomy" id="1402"/>
    <lineage>
        <taxon>Bacteria</taxon>
        <taxon>Bacillati</taxon>
        <taxon>Bacillota</taxon>
        <taxon>Bacilli</taxon>
        <taxon>Bacillales</taxon>
        <taxon>Bacillaceae</taxon>
        <taxon>Bacillus</taxon>
    </lineage>
</organism>
<gene>
    <name evidence="1" type="ORF">I6G80_17010</name>
</gene>
<dbReference type="EMBL" id="CP065647">
    <property type="protein sequence ID" value="QPR71513.1"/>
    <property type="molecule type" value="Genomic_DNA"/>
</dbReference>
<dbReference type="Proteomes" id="UP000595038">
    <property type="component" value="Chromosome"/>
</dbReference>
<dbReference type="AlphaFoldDB" id="A0AB37GFW9"/>
<name>A0AB37GFW9_BACLI</name>
<proteinExistence type="predicted"/>
<accession>A0AB37GFW9</accession>
<dbReference type="RefSeq" id="WP_011201654.1">
    <property type="nucleotide sequence ID" value="NZ_BEXU01000006.1"/>
</dbReference>
<evidence type="ECO:0000313" key="2">
    <source>
        <dbReference type="Proteomes" id="UP000595038"/>
    </source>
</evidence>
<reference evidence="1 2" key="1">
    <citation type="submission" date="2020-12" db="EMBL/GenBank/DDBJ databases">
        <title>FDA dAtabase for Regulatory Grade micrObial Sequences (FDA-ARGOS): Supporting development and validation of Infectious Disease Dx tests.</title>
        <authorList>
            <person name="Nelson B."/>
            <person name="Plummer A."/>
            <person name="Tallon L."/>
            <person name="Sadzewicz L."/>
            <person name="Zhao X."/>
            <person name="Boylan J."/>
            <person name="Ott S."/>
            <person name="Bowen H."/>
            <person name="Vavikolanu K."/>
            <person name="Mehta A."/>
            <person name="Aluvathingal J."/>
            <person name="Nadendla S."/>
            <person name="Myers T."/>
            <person name="Yan Y."/>
            <person name="Sichtig H."/>
        </authorList>
    </citation>
    <scope>NUCLEOTIDE SEQUENCE [LARGE SCALE GENOMIC DNA]</scope>
    <source>
        <strain evidence="1 2">FDAARGOS_923</strain>
    </source>
</reference>